<name>A0AAD7AK54_9AGAR</name>
<dbReference type="InterPro" id="IPR001810">
    <property type="entry name" value="F-box_dom"/>
</dbReference>
<dbReference type="Proteomes" id="UP001218218">
    <property type="component" value="Unassembled WGS sequence"/>
</dbReference>
<accession>A0AAD7AK54</accession>
<feature type="domain" description="F-box" evidence="1">
    <location>
        <begin position="1"/>
        <end position="44"/>
    </location>
</feature>
<protein>
    <recommendedName>
        <fullName evidence="1">F-box domain-containing protein</fullName>
    </recommendedName>
</protein>
<dbReference type="InterPro" id="IPR032675">
    <property type="entry name" value="LRR_dom_sf"/>
</dbReference>
<dbReference type="Gene3D" id="3.80.10.10">
    <property type="entry name" value="Ribonuclease Inhibitor"/>
    <property type="match status" value="1"/>
</dbReference>
<dbReference type="Pfam" id="PF00646">
    <property type="entry name" value="F-box"/>
    <property type="match status" value="1"/>
</dbReference>
<proteinExistence type="predicted"/>
<sequence length="262" mass="28478">MLSGLPQELLELILAYLDVKSLHACALVSSALIAPSQRSIFRSLAIRIPDGDIPKAQALFSSAPHVMGYVHELKVELEDEEALSSQNGLLASILPSFQRLESLSIKGRSGPIQWNDMTLPLQSAIEELMTSSGNIRSLDLEEILDIPPSFIVLVLSSLRRLGLRSITVQPSESRISNRPTTLRTERITLQAPHSGLEPIVDLILQDIPTPGYLDSIKSLALGMRQDIKAQSLRLIGATAGSLQQLELRCGGLFPSFLGSSIP</sequence>
<reference evidence="2" key="1">
    <citation type="submission" date="2023-03" db="EMBL/GenBank/DDBJ databases">
        <title>Massive genome expansion in bonnet fungi (Mycena s.s.) driven by repeated elements and novel gene families across ecological guilds.</title>
        <authorList>
            <consortium name="Lawrence Berkeley National Laboratory"/>
            <person name="Harder C.B."/>
            <person name="Miyauchi S."/>
            <person name="Viragh M."/>
            <person name="Kuo A."/>
            <person name="Thoen E."/>
            <person name="Andreopoulos B."/>
            <person name="Lu D."/>
            <person name="Skrede I."/>
            <person name="Drula E."/>
            <person name="Henrissat B."/>
            <person name="Morin E."/>
            <person name="Kohler A."/>
            <person name="Barry K."/>
            <person name="LaButti K."/>
            <person name="Morin E."/>
            <person name="Salamov A."/>
            <person name="Lipzen A."/>
            <person name="Mereny Z."/>
            <person name="Hegedus B."/>
            <person name="Baldrian P."/>
            <person name="Stursova M."/>
            <person name="Weitz H."/>
            <person name="Taylor A."/>
            <person name="Grigoriev I.V."/>
            <person name="Nagy L.G."/>
            <person name="Martin F."/>
            <person name="Kauserud H."/>
        </authorList>
    </citation>
    <scope>NUCLEOTIDE SEQUENCE</scope>
    <source>
        <strain evidence="2">CBHHK002</strain>
    </source>
</reference>
<comment type="caution">
    <text evidence="2">The sequence shown here is derived from an EMBL/GenBank/DDBJ whole genome shotgun (WGS) entry which is preliminary data.</text>
</comment>
<dbReference type="AlphaFoldDB" id="A0AAD7AK54"/>
<evidence type="ECO:0000259" key="1">
    <source>
        <dbReference type="PROSITE" id="PS50181"/>
    </source>
</evidence>
<dbReference type="EMBL" id="JARIHO010000005">
    <property type="protein sequence ID" value="KAJ7360858.1"/>
    <property type="molecule type" value="Genomic_DNA"/>
</dbReference>
<gene>
    <name evidence="2" type="ORF">DFH08DRAFT_842394</name>
</gene>
<keyword evidence="3" id="KW-1185">Reference proteome</keyword>
<dbReference type="SUPFAM" id="SSF81383">
    <property type="entry name" value="F-box domain"/>
    <property type="match status" value="1"/>
</dbReference>
<evidence type="ECO:0000313" key="3">
    <source>
        <dbReference type="Proteomes" id="UP001218218"/>
    </source>
</evidence>
<organism evidence="2 3">
    <name type="scientific">Mycena albidolilacea</name>
    <dbReference type="NCBI Taxonomy" id="1033008"/>
    <lineage>
        <taxon>Eukaryota</taxon>
        <taxon>Fungi</taxon>
        <taxon>Dikarya</taxon>
        <taxon>Basidiomycota</taxon>
        <taxon>Agaricomycotina</taxon>
        <taxon>Agaricomycetes</taxon>
        <taxon>Agaricomycetidae</taxon>
        <taxon>Agaricales</taxon>
        <taxon>Marasmiineae</taxon>
        <taxon>Mycenaceae</taxon>
        <taxon>Mycena</taxon>
    </lineage>
</organism>
<dbReference type="PROSITE" id="PS50181">
    <property type="entry name" value="FBOX"/>
    <property type="match status" value="1"/>
</dbReference>
<dbReference type="InterPro" id="IPR036047">
    <property type="entry name" value="F-box-like_dom_sf"/>
</dbReference>
<dbReference type="Gene3D" id="1.20.1280.50">
    <property type="match status" value="1"/>
</dbReference>
<evidence type="ECO:0000313" key="2">
    <source>
        <dbReference type="EMBL" id="KAJ7360858.1"/>
    </source>
</evidence>